<keyword evidence="4 6" id="KW-0720">Serine protease</keyword>
<dbReference type="InterPro" id="IPR046450">
    <property type="entry name" value="PA_dom_sf"/>
</dbReference>
<dbReference type="OrthoDB" id="614750at2"/>
<dbReference type="RefSeq" id="WP_119660100.1">
    <property type="nucleotide sequence ID" value="NZ_QUAL01000111.1"/>
</dbReference>
<evidence type="ECO:0000256" key="4">
    <source>
        <dbReference type="ARBA" id="ARBA00022825"/>
    </source>
</evidence>
<evidence type="ECO:0000313" key="10">
    <source>
        <dbReference type="EMBL" id="RIQ24569.1"/>
    </source>
</evidence>
<dbReference type="PROSITE" id="PS00136">
    <property type="entry name" value="SUBTILASE_ASP"/>
    <property type="match status" value="1"/>
</dbReference>
<dbReference type="Proteomes" id="UP000284057">
    <property type="component" value="Unassembled WGS sequence"/>
</dbReference>
<dbReference type="Pfam" id="PF00082">
    <property type="entry name" value="Peptidase_S8"/>
    <property type="match status" value="1"/>
</dbReference>
<dbReference type="InterPro" id="IPR050131">
    <property type="entry name" value="Peptidase_S8_subtilisin-like"/>
</dbReference>
<feature type="active site" description="Charge relay system" evidence="5 6">
    <location>
        <position position="268"/>
    </location>
</feature>
<evidence type="ECO:0000256" key="5">
    <source>
        <dbReference type="PIRSR" id="PIRSR615500-1"/>
    </source>
</evidence>
<dbReference type="GO" id="GO:0004252">
    <property type="term" value="F:serine-type endopeptidase activity"/>
    <property type="evidence" value="ECO:0007669"/>
    <property type="project" value="UniProtKB-UniRule"/>
</dbReference>
<evidence type="ECO:0000256" key="8">
    <source>
        <dbReference type="SAM" id="SignalP"/>
    </source>
</evidence>
<dbReference type="AlphaFoldDB" id="A0A418KRY3"/>
<dbReference type="EMBL" id="QUAL01000111">
    <property type="protein sequence ID" value="RIQ24569.1"/>
    <property type="molecule type" value="Genomic_DNA"/>
</dbReference>
<dbReference type="PRINTS" id="PR00723">
    <property type="entry name" value="SUBTILISIN"/>
</dbReference>
<evidence type="ECO:0000313" key="11">
    <source>
        <dbReference type="Proteomes" id="UP000284057"/>
    </source>
</evidence>
<organism evidence="10 11">
    <name type="scientific">Jiangella rhizosphaerae</name>
    <dbReference type="NCBI Taxonomy" id="2293569"/>
    <lineage>
        <taxon>Bacteria</taxon>
        <taxon>Bacillati</taxon>
        <taxon>Actinomycetota</taxon>
        <taxon>Actinomycetes</taxon>
        <taxon>Jiangellales</taxon>
        <taxon>Jiangellaceae</taxon>
        <taxon>Jiangella</taxon>
    </lineage>
</organism>
<keyword evidence="11" id="KW-1185">Reference proteome</keyword>
<feature type="active site" description="Charge relay system" evidence="5 6">
    <location>
        <position position="477"/>
    </location>
</feature>
<sequence length="1258" mass="129509">MVRHRRKRLAAATAGVALLALVMSAAATSAHPVTDRLDDARSVLDGLPDDAQELLADVAGGDAGVPLTLITGDQVVVGLDDDGAPVVQDIVVASRTDGSQPVLYTIMREDRVYVVPSDAMPLIDSDVLDWELFNVAELAEHVAAGTVGAVPVIVTYPGSVAARRAPQEMPGATVERTFTSIAGSALTIDGDGDWWRQVLDTQARAHSTARSADLAAAASRSGPLAGVEKVWLDELAEIHLAESVPKVGAPAAWDQGFDGTGVTVAVLDTGIDADHPDVADKVVDMVDFTDNLAGPVDGHGHGTHVAATILGTGAAADGLRPGVAPGADLLVGKVCSDAGQCAMSDVIEGMEWAAASGARVVNLSLGGDATDGTDPQSMALNEISARHDTLFVVSAGNDGPGSYRVSSPATADAALAVAAVDKHDQMANFSSRGPRVGDGALKPEIAAPGVGIVAARAAGTAMGTPLDDLYTSADGTSMAAPHVAGGAAILAQQHPEMSSEHLKALLMGTAVDLGHDIYAQGAGRMDLGRAVNATVFASGPVGFGALPYPHQQPATGQARFVNITDEPVTLSLDAEFADGAGNPAPDGLFTMGANEVTVPAHGDVTVDITVDGSVLTRGGLYGRYTGQVSANDETGTQRGSVLVSAFLEEERFPVDVRIVGADPSAVYGDVLIVPMDDQTHLHNGPVVAGRGSEMTAELFDGTYAISAAVSWTADGVQQTAMLMAPEVVVAGDTSVTLDVSQAQRFGVDFPEPLDVYDASVDVTRTSVGGDWGLTASLTTSYSGTGPERIEPNWWLLPTDPVDLGTLSVATGVVWIPELTTLRVLGGGRAFDLDARYATADVSDDGSLQVWPDGDTLDARAVVQPIPRLVSQRPLPLVHAGTGTADELAAAEVAGKLVLLTPADICGSFTCPYEELHARVEAAAELGAVGALIAGPDGHVYLPDPPAEAIRCLAGPDSCPPVPPYSSIPVLSVPAGDAATLAERLAARDAVRIDVGGDGTVSEAYAVPFVHDRVPTMPYRLDSATLHRTTHRIHAGQPGETKTIEWTRAAETPGQGVVRMRAPRVATPAEFTLHVPAAPAGTVDQFHVAVQEFAAPNAPVVTDPELNSHIVIHSGERRLVNLTGAESTYTWNSGPHVPGASPTSIGAVDGTVTPGVCSGCREGDTFWPTIHLTTSAGDPTTTVTGLDNDTGAGVWLLDANGCVDCEITLSGPTGEALTPTVTPLIVGTGSILNLEAPGDGAPRVFLDGRWHSIDTEVAR</sequence>
<evidence type="ECO:0000256" key="3">
    <source>
        <dbReference type="ARBA" id="ARBA00022801"/>
    </source>
</evidence>
<dbReference type="GO" id="GO:0006508">
    <property type="term" value="P:proteolysis"/>
    <property type="evidence" value="ECO:0007669"/>
    <property type="project" value="UniProtKB-KW"/>
</dbReference>
<comment type="similarity">
    <text evidence="1 6 7">Belongs to the peptidase S8 family.</text>
</comment>
<feature type="chain" id="PRO_5038558078" description="Peptidase S8/S53 domain-containing protein" evidence="8">
    <location>
        <begin position="26"/>
        <end position="1258"/>
    </location>
</feature>
<evidence type="ECO:0000256" key="2">
    <source>
        <dbReference type="ARBA" id="ARBA00022670"/>
    </source>
</evidence>
<evidence type="ECO:0000256" key="6">
    <source>
        <dbReference type="PROSITE-ProRule" id="PRU01240"/>
    </source>
</evidence>
<dbReference type="SUPFAM" id="SSF52025">
    <property type="entry name" value="PA domain"/>
    <property type="match status" value="1"/>
</dbReference>
<dbReference type="PROSITE" id="PS51892">
    <property type="entry name" value="SUBTILASE"/>
    <property type="match status" value="1"/>
</dbReference>
<feature type="signal peptide" evidence="8">
    <location>
        <begin position="1"/>
        <end position="25"/>
    </location>
</feature>
<dbReference type="InterPro" id="IPR015500">
    <property type="entry name" value="Peptidase_S8_subtilisin-rel"/>
</dbReference>
<keyword evidence="8" id="KW-0732">Signal</keyword>
<proteinExistence type="inferred from homology"/>
<dbReference type="PANTHER" id="PTHR43806:SF65">
    <property type="entry name" value="SERINE PROTEASE APRX"/>
    <property type="match status" value="1"/>
</dbReference>
<evidence type="ECO:0000259" key="9">
    <source>
        <dbReference type="Pfam" id="PF00082"/>
    </source>
</evidence>
<dbReference type="PANTHER" id="PTHR43806">
    <property type="entry name" value="PEPTIDASE S8"/>
    <property type="match status" value="1"/>
</dbReference>
<gene>
    <name evidence="10" type="ORF">DY240_11855</name>
</gene>
<dbReference type="InterPro" id="IPR000209">
    <property type="entry name" value="Peptidase_S8/S53_dom"/>
</dbReference>
<dbReference type="SUPFAM" id="SSF52743">
    <property type="entry name" value="Subtilisin-like"/>
    <property type="match status" value="1"/>
</dbReference>
<evidence type="ECO:0000256" key="1">
    <source>
        <dbReference type="ARBA" id="ARBA00011073"/>
    </source>
</evidence>
<comment type="caution">
    <text evidence="10">The sequence shown here is derived from an EMBL/GenBank/DDBJ whole genome shotgun (WGS) entry which is preliminary data.</text>
</comment>
<accession>A0A418KRY3</accession>
<dbReference type="Gene3D" id="3.40.50.200">
    <property type="entry name" value="Peptidase S8/S53 domain"/>
    <property type="match status" value="1"/>
</dbReference>
<name>A0A418KRY3_9ACTN</name>
<reference evidence="10 11" key="1">
    <citation type="submission" date="2018-09" db="EMBL/GenBank/DDBJ databases">
        <title>Isolation, diversity and antifungal activity of actinobacteria from wheat.</title>
        <authorList>
            <person name="Han C."/>
        </authorList>
    </citation>
    <scope>NUCLEOTIDE SEQUENCE [LARGE SCALE GENOMIC DNA]</scope>
    <source>
        <strain evidence="10 11">NEAU-YY265</strain>
    </source>
</reference>
<dbReference type="PROSITE" id="PS00138">
    <property type="entry name" value="SUBTILASE_SER"/>
    <property type="match status" value="1"/>
</dbReference>
<dbReference type="InterPro" id="IPR036852">
    <property type="entry name" value="Peptidase_S8/S53_dom_sf"/>
</dbReference>
<protein>
    <recommendedName>
        <fullName evidence="9">Peptidase S8/S53 domain-containing protein</fullName>
    </recommendedName>
</protein>
<evidence type="ECO:0000256" key="7">
    <source>
        <dbReference type="RuleBase" id="RU003355"/>
    </source>
</evidence>
<dbReference type="InterPro" id="IPR023828">
    <property type="entry name" value="Peptidase_S8_Ser-AS"/>
</dbReference>
<dbReference type="Gene3D" id="3.50.30.30">
    <property type="match status" value="1"/>
</dbReference>
<dbReference type="InterPro" id="IPR023827">
    <property type="entry name" value="Peptidase_S8_Asp-AS"/>
</dbReference>
<keyword evidence="2 6" id="KW-0645">Protease</keyword>
<keyword evidence="3 6" id="KW-0378">Hydrolase</keyword>
<feature type="domain" description="Peptidase S8/S53" evidence="9">
    <location>
        <begin position="259"/>
        <end position="519"/>
    </location>
</feature>
<feature type="active site" description="Charge relay system" evidence="5 6">
    <location>
        <position position="301"/>
    </location>
</feature>